<dbReference type="VEuPathDB" id="VectorBase:ADAR2_010647"/>
<dbReference type="OMA" id="YQRNNVE"/>
<keyword evidence="1" id="KW-0175">Coiled coil</keyword>
<evidence type="ECO:0000256" key="2">
    <source>
        <dbReference type="SAM" id="MobiDB-lite"/>
    </source>
</evidence>
<feature type="coiled-coil region" evidence="1">
    <location>
        <begin position="124"/>
        <end position="180"/>
    </location>
</feature>
<dbReference type="EnsemblMetazoa" id="ADAC008860-RA">
    <property type="protein sequence ID" value="ADAC008860-PA"/>
    <property type="gene ID" value="ADAC008860"/>
</dbReference>
<evidence type="ECO:0000313" key="5">
    <source>
        <dbReference type="Proteomes" id="UP000000673"/>
    </source>
</evidence>
<dbReference type="HOGENOM" id="CLU_1295350_0_0_1"/>
<dbReference type="Proteomes" id="UP000000673">
    <property type="component" value="Unassembled WGS sequence"/>
</dbReference>
<proteinExistence type="predicted"/>
<keyword evidence="5" id="KW-1185">Reference proteome</keyword>
<reference evidence="4" key="4">
    <citation type="submission" date="2015-06" db="UniProtKB">
        <authorList>
            <consortium name="EnsemblMetazoa"/>
        </authorList>
    </citation>
    <scope>IDENTIFICATION</scope>
</reference>
<dbReference type="VEuPathDB" id="VectorBase:ADAC008860"/>
<dbReference type="FunCoup" id="W5J9X1">
    <property type="interactions" value="10"/>
</dbReference>
<accession>W5J9X1</accession>
<dbReference type="AlphaFoldDB" id="W5J9X1"/>
<evidence type="ECO:0000256" key="1">
    <source>
        <dbReference type="SAM" id="Coils"/>
    </source>
</evidence>
<feature type="compositionally biased region" description="Polar residues" evidence="2">
    <location>
        <begin position="7"/>
        <end position="21"/>
    </location>
</feature>
<dbReference type="STRING" id="43151.W5J9X1"/>
<name>W5J9X1_ANODA</name>
<evidence type="ECO:0000313" key="3">
    <source>
        <dbReference type="EMBL" id="ETN59554.1"/>
    </source>
</evidence>
<reference evidence="3" key="3">
    <citation type="journal article" date="2013" name="Nucleic Acids Res.">
        <title>The genome of Anopheles darlingi, the main neotropical malaria vector.</title>
        <authorList>
            <person name="Marinotti O."/>
            <person name="Cerqueira G.C."/>
            <person name="de Almeida L.G."/>
            <person name="Ferro M.I."/>
            <person name="Loreto E.L."/>
            <person name="Zaha A."/>
            <person name="Teixeira S.M."/>
            <person name="Wespiser A.R."/>
            <person name="Almeida E Silva A."/>
            <person name="Schlindwein A.D."/>
            <person name="Pacheco A.C."/>
            <person name="Silva A.L."/>
            <person name="Graveley B.R."/>
            <person name="Walenz B.P."/>
            <person name="Lima Bde A."/>
            <person name="Ribeiro C.A."/>
            <person name="Nunes-Silva C.G."/>
            <person name="de Carvalho C.R."/>
            <person name="Soares C.M."/>
            <person name="de Menezes C.B."/>
            <person name="Matiolli C."/>
            <person name="Caffrey D."/>
            <person name="Araujo D.A."/>
            <person name="de Oliveira D.M."/>
            <person name="Golenbock D."/>
            <person name="Grisard E.C."/>
            <person name="Fantinatti-Garboggini F."/>
            <person name="de Carvalho F.M."/>
            <person name="Barcellos F.G."/>
            <person name="Prosdocimi F."/>
            <person name="May G."/>
            <person name="Azevedo Junior G.M."/>
            <person name="Guimaraes G.M."/>
            <person name="Goldman G.H."/>
            <person name="Padilha I.Q."/>
            <person name="Batista Jda S."/>
            <person name="Ferro J.A."/>
            <person name="Ribeiro J.M."/>
            <person name="Fietto J.L."/>
            <person name="Dabbas K.M."/>
            <person name="Cerdeira L."/>
            <person name="Agnez-Lima L.F."/>
            <person name="Brocchi M."/>
            <person name="de Carvalho M.O."/>
            <person name="Teixeira Mde M."/>
            <person name="Diniz Maia Mde M."/>
            <person name="Goldman M.H."/>
            <person name="Cruz Schneider M.P."/>
            <person name="Felipe M.S."/>
            <person name="Hungria M."/>
            <person name="Nicolas M.F."/>
            <person name="Pereira M."/>
            <person name="Montes M.A."/>
            <person name="Cantao M.E."/>
            <person name="Vincentz M."/>
            <person name="Rafael M.S."/>
            <person name="Silverman N."/>
            <person name="Stoco P.H."/>
            <person name="Souza R.C."/>
            <person name="Vicentini R."/>
            <person name="Gazzinelli R.T."/>
            <person name="Neves Rde O."/>
            <person name="Silva R."/>
            <person name="Astolfi-Filho S."/>
            <person name="Maciel T.E."/>
            <person name="Urmenyi T.P."/>
            <person name="Tadei W.P."/>
            <person name="Camargo E.P."/>
            <person name="de Vasconcelos A.T."/>
        </authorList>
    </citation>
    <scope>NUCLEOTIDE SEQUENCE</scope>
</reference>
<gene>
    <name evidence="3" type="ORF">AND_008860</name>
</gene>
<feature type="region of interest" description="Disordered" evidence="2">
    <location>
        <begin position="1"/>
        <end position="21"/>
    </location>
</feature>
<dbReference type="eggNOG" id="ENOG502TCA4">
    <property type="taxonomic scope" value="Eukaryota"/>
</dbReference>
<organism evidence="3">
    <name type="scientific">Anopheles darlingi</name>
    <name type="common">Mosquito</name>
    <dbReference type="NCBI Taxonomy" id="43151"/>
    <lineage>
        <taxon>Eukaryota</taxon>
        <taxon>Metazoa</taxon>
        <taxon>Ecdysozoa</taxon>
        <taxon>Arthropoda</taxon>
        <taxon>Hexapoda</taxon>
        <taxon>Insecta</taxon>
        <taxon>Pterygota</taxon>
        <taxon>Neoptera</taxon>
        <taxon>Endopterygota</taxon>
        <taxon>Diptera</taxon>
        <taxon>Nematocera</taxon>
        <taxon>Culicoidea</taxon>
        <taxon>Culicidae</taxon>
        <taxon>Anophelinae</taxon>
        <taxon>Anopheles</taxon>
    </lineage>
</organism>
<sequence>MEDSSRDSSNQTELNSTQQDELQQEYRKYYKTSLIIALLKQTDAPVSVEHRALLGLYKHEGDIPFGLDHIRTINLDYNERQSIVKYIEAKVPEQVRPFVDKAKRFTENGLDDLGIAPFREQIEILQLDIERQQLSAKLAKLKTQKLQLIKACADIRTGPYQRNNVELKHAETRLLQAKAELVFKLTKNEILNCTPHAMKAIKEVAANVSTLLGNDN</sequence>
<protein>
    <submittedName>
        <fullName evidence="3 4">Uncharacterized protein</fullName>
    </submittedName>
</protein>
<reference evidence="3" key="2">
    <citation type="submission" date="2010-05" db="EMBL/GenBank/DDBJ databases">
        <authorList>
            <person name="Almeida L.G."/>
            <person name="Nicolas M.F."/>
            <person name="Souza R.C."/>
            <person name="Vasconcelos A.T.R."/>
        </authorList>
    </citation>
    <scope>NUCLEOTIDE SEQUENCE</scope>
</reference>
<reference evidence="3 5" key="1">
    <citation type="journal article" date="2010" name="BMC Genomics">
        <title>Combination of measures distinguishes pre-miRNAs from other stem-loops in the genome of the newly sequenced Anopheles darlingi.</title>
        <authorList>
            <person name="Mendes N.D."/>
            <person name="Freitas A.T."/>
            <person name="Vasconcelos A.T."/>
            <person name="Sagot M.F."/>
        </authorList>
    </citation>
    <scope>NUCLEOTIDE SEQUENCE</scope>
</reference>
<dbReference type="EMBL" id="ADMH02002074">
    <property type="protein sequence ID" value="ETN59554.1"/>
    <property type="molecule type" value="Genomic_DNA"/>
</dbReference>
<evidence type="ECO:0000313" key="4">
    <source>
        <dbReference type="EnsemblMetazoa" id="ADAC008860-PA"/>
    </source>
</evidence>